<gene>
    <name evidence="2" type="ORF">ACFQ13_03850</name>
</gene>
<name>A0ABW3KNN1_9FLAO</name>
<dbReference type="RefSeq" id="WP_386114205.1">
    <property type="nucleotide sequence ID" value="NZ_JBHTKM010000017.1"/>
</dbReference>
<evidence type="ECO:0000313" key="2">
    <source>
        <dbReference type="EMBL" id="MFD1015047.1"/>
    </source>
</evidence>
<dbReference type="EMBL" id="JBHTKM010000017">
    <property type="protein sequence ID" value="MFD1015047.1"/>
    <property type="molecule type" value="Genomic_DNA"/>
</dbReference>
<dbReference type="Proteomes" id="UP001597086">
    <property type="component" value="Unassembled WGS sequence"/>
</dbReference>
<evidence type="ECO:0000256" key="1">
    <source>
        <dbReference type="SAM" id="Phobius"/>
    </source>
</evidence>
<sequence length="193" mass="22523">MHYIILSLLFFIILIGIAYYYDYKKKPQQFTSAAQSIGKAILLGLVYVGLLFALNSIYELVVPFNKDHGMAFNTKREQLGIPKLGPDWEKRSNDDDQFSTVWWNKNAKDPHFKKVIEYGILNAKSETDYYTVPNKKGTFAWSTYHYGNNTLDYYLEKPNNTDFSVTKSGRLKFAKPTITKKIDRHEFETYSRK</sequence>
<reference evidence="3" key="1">
    <citation type="journal article" date="2019" name="Int. J. Syst. Evol. Microbiol.">
        <title>The Global Catalogue of Microorganisms (GCM) 10K type strain sequencing project: providing services to taxonomists for standard genome sequencing and annotation.</title>
        <authorList>
            <consortium name="The Broad Institute Genomics Platform"/>
            <consortium name="The Broad Institute Genome Sequencing Center for Infectious Disease"/>
            <person name="Wu L."/>
            <person name="Ma J."/>
        </authorList>
    </citation>
    <scope>NUCLEOTIDE SEQUENCE [LARGE SCALE GENOMIC DNA]</scope>
    <source>
        <strain evidence="3">CCUG 56098</strain>
    </source>
</reference>
<feature type="transmembrane region" description="Helical" evidence="1">
    <location>
        <begin position="41"/>
        <end position="61"/>
    </location>
</feature>
<accession>A0ABW3KNN1</accession>
<keyword evidence="1" id="KW-0812">Transmembrane</keyword>
<keyword evidence="3" id="KW-1185">Reference proteome</keyword>
<organism evidence="2 3">
    <name type="scientific">Winogradskyella rapida</name>
    <dbReference type="NCBI Taxonomy" id="549701"/>
    <lineage>
        <taxon>Bacteria</taxon>
        <taxon>Pseudomonadati</taxon>
        <taxon>Bacteroidota</taxon>
        <taxon>Flavobacteriia</taxon>
        <taxon>Flavobacteriales</taxon>
        <taxon>Flavobacteriaceae</taxon>
        <taxon>Winogradskyella</taxon>
    </lineage>
</organism>
<evidence type="ECO:0000313" key="3">
    <source>
        <dbReference type="Proteomes" id="UP001597086"/>
    </source>
</evidence>
<comment type="caution">
    <text evidence="2">The sequence shown here is derived from an EMBL/GenBank/DDBJ whole genome shotgun (WGS) entry which is preliminary data.</text>
</comment>
<protein>
    <submittedName>
        <fullName evidence="2">Uncharacterized protein</fullName>
    </submittedName>
</protein>
<keyword evidence="1" id="KW-0472">Membrane</keyword>
<proteinExistence type="predicted"/>
<feature type="transmembrane region" description="Helical" evidence="1">
    <location>
        <begin position="5"/>
        <end position="21"/>
    </location>
</feature>
<keyword evidence="1" id="KW-1133">Transmembrane helix</keyword>